<comment type="caution">
    <text evidence="1">The sequence shown here is derived from an EMBL/GenBank/DDBJ whole genome shotgun (WGS) entry which is preliminary data.</text>
</comment>
<keyword evidence="2" id="KW-1185">Reference proteome</keyword>
<name>A0A9J6G7F3_HAELO</name>
<accession>A0A9J6G7F3</accession>
<dbReference type="VEuPathDB" id="VectorBase:HLOH_056926"/>
<protein>
    <submittedName>
        <fullName evidence="1">Uncharacterized protein</fullName>
    </submittedName>
</protein>
<gene>
    <name evidence="1" type="ORF">HPB48_012897</name>
</gene>
<dbReference type="AlphaFoldDB" id="A0A9J6G7F3"/>
<evidence type="ECO:0000313" key="2">
    <source>
        <dbReference type="Proteomes" id="UP000821853"/>
    </source>
</evidence>
<proteinExistence type="predicted"/>
<evidence type="ECO:0000313" key="1">
    <source>
        <dbReference type="EMBL" id="KAH9374326.1"/>
    </source>
</evidence>
<sequence>MHDFYTKNPQQLWTLITLKKIHISTINMDGTEVAGSARIATAFNDFISSVFLRSSNTTVSFQTKGLDVPDRTISEEATFSAPLKLDTKKSAELDEILNAIFFWYAQ</sequence>
<dbReference type="EMBL" id="JABSTR010000006">
    <property type="protein sequence ID" value="KAH9374326.1"/>
    <property type="molecule type" value="Genomic_DNA"/>
</dbReference>
<dbReference type="Proteomes" id="UP000821853">
    <property type="component" value="Chromosome 4"/>
</dbReference>
<reference evidence="1 2" key="1">
    <citation type="journal article" date="2020" name="Cell">
        <title>Large-Scale Comparative Analyses of Tick Genomes Elucidate Their Genetic Diversity and Vector Capacities.</title>
        <authorList>
            <consortium name="Tick Genome and Microbiome Consortium (TIGMIC)"/>
            <person name="Jia N."/>
            <person name="Wang J."/>
            <person name="Shi W."/>
            <person name="Du L."/>
            <person name="Sun Y."/>
            <person name="Zhan W."/>
            <person name="Jiang J.F."/>
            <person name="Wang Q."/>
            <person name="Zhang B."/>
            <person name="Ji P."/>
            <person name="Bell-Sakyi L."/>
            <person name="Cui X.M."/>
            <person name="Yuan T.T."/>
            <person name="Jiang B.G."/>
            <person name="Yang W.F."/>
            <person name="Lam T.T."/>
            <person name="Chang Q.C."/>
            <person name="Ding S.J."/>
            <person name="Wang X.J."/>
            <person name="Zhu J.G."/>
            <person name="Ruan X.D."/>
            <person name="Zhao L."/>
            <person name="Wei J.T."/>
            <person name="Ye R.Z."/>
            <person name="Que T.C."/>
            <person name="Du C.H."/>
            <person name="Zhou Y.H."/>
            <person name="Cheng J.X."/>
            <person name="Dai P.F."/>
            <person name="Guo W.B."/>
            <person name="Han X.H."/>
            <person name="Huang E.J."/>
            <person name="Li L.F."/>
            <person name="Wei W."/>
            <person name="Gao Y.C."/>
            <person name="Liu J.Z."/>
            <person name="Shao H.Z."/>
            <person name="Wang X."/>
            <person name="Wang C.C."/>
            <person name="Yang T.C."/>
            <person name="Huo Q.B."/>
            <person name="Li W."/>
            <person name="Chen H.Y."/>
            <person name="Chen S.E."/>
            <person name="Zhou L.G."/>
            <person name="Ni X.B."/>
            <person name="Tian J.H."/>
            <person name="Sheng Y."/>
            <person name="Liu T."/>
            <person name="Pan Y.S."/>
            <person name="Xia L.Y."/>
            <person name="Li J."/>
            <person name="Zhao F."/>
            <person name="Cao W.C."/>
        </authorList>
    </citation>
    <scope>NUCLEOTIDE SEQUENCE [LARGE SCALE GENOMIC DNA]</scope>
    <source>
        <strain evidence="1">HaeL-2018</strain>
    </source>
</reference>
<organism evidence="1 2">
    <name type="scientific">Haemaphysalis longicornis</name>
    <name type="common">Bush tick</name>
    <dbReference type="NCBI Taxonomy" id="44386"/>
    <lineage>
        <taxon>Eukaryota</taxon>
        <taxon>Metazoa</taxon>
        <taxon>Ecdysozoa</taxon>
        <taxon>Arthropoda</taxon>
        <taxon>Chelicerata</taxon>
        <taxon>Arachnida</taxon>
        <taxon>Acari</taxon>
        <taxon>Parasitiformes</taxon>
        <taxon>Ixodida</taxon>
        <taxon>Ixodoidea</taxon>
        <taxon>Ixodidae</taxon>
        <taxon>Haemaphysalinae</taxon>
        <taxon>Haemaphysalis</taxon>
    </lineage>
</organism>